<organism evidence="12 13">
    <name type="scientific">Pseudoscardovia radai</name>
    <dbReference type="NCBI Taxonomy" id="987066"/>
    <lineage>
        <taxon>Bacteria</taxon>
        <taxon>Bacillati</taxon>
        <taxon>Actinomycetota</taxon>
        <taxon>Actinomycetes</taxon>
        <taxon>Bifidobacteriales</taxon>
        <taxon>Bifidobacteriaceae</taxon>
        <taxon>Pseudoscardovia</taxon>
    </lineage>
</organism>
<keyword evidence="8" id="KW-0055">Arginine biosynthesis</keyword>
<comment type="pathway">
    <text evidence="8">Amino-acid biosynthesis; L-arginine biosynthesis [regulation].</text>
</comment>
<evidence type="ECO:0000256" key="9">
    <source>
        <dbReference type="NCBIfam" id="TIGR01529"/>
    </source>
</evidence>
<evidence type="ECO:0000256" key="3">
    <source>
        <dbReference type="ARBA" id="ARBA00022490"/>
    </source>
</evidence>
<evidence type="ECO:0000259" key="10">
    <source>
        <dbReference type="Pfam" id="PF01316"/>
    </source>
</evidence>
<comment type="subcellular location">
    <subcellularLocation>
        <location evidence="1 8">Cytoplasm</location>
    </subcellularLocation>
</comment>
<protein>
    <recommendedName>
        <fullName evidence="8 9">Arginine repressor</fullName>
    </recommendedName>
</protein>
<proteinExistence type="inferred from homology"/>
<evidence type="ECO:0000256" key="2">
    <source>
        <dbReference type="ARBA" id="ARBA00008316"/>
    </source>
</evidence>
<dbReference type="RefSeq" id="WP_094660181.1">
    <property type="nucleotide sequence ID" value="NZ_JBKZBO010000004.1"/>
</dbReference>
<dbReference type="InterPro" id="IPR036388">
    <property type="entry name" value="WH-like_DNA-bd_sf"/>
</dbReference>
<dbReference type="GO" id="GO:0034618">
    <property type="term" value="F:arginine binding"/>
    <property type="evidence" value="ECO:0007669"/>
    <property type="project" value="InterPro"/>
</dbReference>
<keyword evidence="6 8" id="KW-0238">DNA-binding</keyword>
<dbReference type="PANTHER" id="PTHR34471">
    <property type="entry name" value="ARGININE REPRESSOR"/>
    <property type="match status" value="1"/>
</dbReference>
<evidence type="ECO:0000259" key="11">
    <source>
        <dbReference type="Pfam" id="PF02863"/>
    </source>
</evidence>
<dbReference type="AlphaFoldDB" id="A0A261F0L4"/>
<dbReference type="UniPathway" id="UPA00068"/>
<comment type="function">
    <text evidence="8">Regulates arginine biosynthesis genes.</text>
</comment>
<sequence length="185" mass="19311">MSDATDPAVRRPMTKAARLSVIEEALLSHVITSQQQLLGLLSAQGLDVTQSTLSRDLDELHAVKTRKADGTVAYEIPIAVSHDGAAEQQSARDEQQLSKTLTGLVISVAAAGNIVVLHTPSGAAQYLGSVLDKSALDSVLGTIAGDDTVMIVTRDADAAAKTARRLLRLASDQRSAGPSDADAQD</sequence>
<evidence type="ECO:0000256" key="1">
    <source>
        <dbReference type="ARBA" id="ARBA00004496"/>
    </source>
</evidence>
<dbReference type="GO" id="GO:0003677">
    <property type="term" value="F:DNA binding"/>
    <property type="evidence" value="ECO:0007669"/>
    <property type="project" value="UniProtKB-KW"/>
</dbReference>
<dbReference type="NCBIfam" id="TIGR01529">
    <property type="entry name" value="argR_whole"/>
    <property type="match status" value="1"/>
</dbReference>
<keyword evidence="8" id="KW-0028">Amino-acid biosynthesis</keyword>
<keyword evidence="3 8" id="KW-0963">Cytoplasm</keyword>
<keyword evidence="4 8" id="KW-0678">Repressor</keyword>
<dbReference type="InterPro" id="IPR001669">
    <property type="entry name" value="Arg_repress"/>
</dbReference>
<dbReference type="Gene3D" id="1.10.10.10">
    <property type="entry name" value="Winged helix-like DNA-binding domain superfamily/Winged helix DNA-binding domain"/>
    <property type="match status" value="1"/>
</dbReference>
<dbReference type="Pfam" id="PF02863">
    <property type="entry name" value="Arg_repressor_C"/>
    <property type="match status" value="1"/>
</dbReference>
<dbReference type="GO" id="GO:1900079">
    <property type="term" value="P:regulation of arginine biosynthetic process"/>
    <property type="evidence" value="ECO:0007669"/>
    <property type="project" value="UniProtKB-UniRule"/>
</dbReference>
<dbReference type="Proteomes" id="UP000216725">
    <property type="component" value="Unassembled WGS sequence"/>
</dbReference>
<comment type="caution">
    <text evidence="12">The sequence shown here is derived from an EMBL/GenBank/DDBJ whole genome shotgun (WGS) entry which is preliminary data.</text>
</comment>
<dbReference type="Gene3D" id="3.30.1360.40">
    <property type="match status" value="1"/>
</dbReference>
<reference evidence="12 13" key="1">
    <citation type="journal article" date="2017" name="BMC Genomics">
        <title>Comparative genomic and phylogenomic analyses of the Bifidobacteriaceae family.</title>
        <authorList>
            <person name="Lugli G.A."/>
            <person name="Milani C."/>
            <person name="Turroni F."/>
            <person name="Duranti S."/>
            <person name="Mancabelli L."/>
            <person name="Mangifesta M."/>
            <person name="Ferrario C."/>
            <person name="Modesto M."/>
            <person name="Mattarelli P."/>
            <person name="Jiri K."/>
            <person name="van Sinderen D."/>
            <person name="Ventura M."/>
        </authorList>
    </citation>
    <scope>NUCLEOTIDE SEQUENCE [LARGE SCALE GENOMIC DNA]</scope>
    <source>
        <strain evidence="12 13">DSM 24742</strain>
    </source>
</reference>
<keyword evidence="13" id="KW-1185">Reference proteome</keyword>
<gene>
    <name evidence="8" type="primary">argR</name>
    <name evidence="12" type="ORF">PSRA_0391</name>
</gene>
<feature type="domain" description="Arginine repressor DNA-binding" evidence="10">
    <location>
        <begin position="13"/>
        <end position="77"/>
    </location>
</feature>
<dbReference type="GO" id="GO:0003700">
    <property type="term" value="F:DNA-binding transcription factor activity"/>
    <property type="evidence" value="ECO:0007669"/>
    <property type="project" value="UniProtKB-UniRule"/>
</dbReference>
<dbReference type="EMBL" id="MWWR01000003">
    <property type="protein sequence ID" value="OZG52659.1"/>
    <property type="molecule type" value="Genomic_DNA"/>
</dbReference>
<dbReference type="SUPFAM" id="SSF55252">
    <property type="entry name" value="C-terminal domain of arginine repressor"/>
    <property type="match status" value="1"/>
</dbReference>
<dbReference type="GO" id="GO:0051259">
    <property type="term" value="P:protein complex oligomerization"/>
    <property type="evidence" value="ECO:0007669"/>
    <property type="project" value="InterPro"/>
</dbReference>
<evidence type="ECO:0000256" key="8">
    <source>
        <dbReference type="HAMAP-Rule" id="MF_00173"/>
    </source>
</evidence>
<accession>A0A261F0L4</accession>
<name>A0A261F0L4_9BIFI</name>
<dbReference type="InterPro" id="IPR036251">
    <property type="entry name" value="Arg_repress_C_sf"/>
</dbReference>
<dbReference type="PRINTS" id="PR01467">
    <property type="entry name" value="ARGREPRESSOR"/>
</dbReference>
<evidence type="ECO:0000256" key="7">
    <source>
        <dbReference type="ARBA" id="ARBA00023163"/>
    </source>
</evidence>
<dbReference type="InterPro" id="IPR036390">
    <property type="entry name" value="WH_DNA-bd_sf"/>
</dbReference>
<dbReference type="SUPFAM" id="SSF46785">
    <property type="entry name" value="Winged helix' DNA-binding domain"/>
    <property type="match status" value="1"/>
</dbReference>
<dbReference type="GO" id="GO:0006526">
    <property type="term" value="P:L-arginine biosynthetic process"/>
    <property type="evidence" value="ECO:0007669"/>
    <property type="project" value="UniProtKB-UniPathway"/>
</dbReference>
<dbReference type="InterPro" id="IPR020899">
    <property type="entry name" value="Arg_repress_C"/>
</dbReference>
<dbReference type="GO" id="GO:0005737">
    <property type="term" value="C:cytoplasm"/>
    <property type="evidence" value="ECO:0007669"/>
    <property type="project" value="UniProtKB-SubCell"/>
</dbReference>
<feature type="domain" description="Arginine repressor C-terminal" evidence="11">
    <location>
        <begin position="103"/>
        <end position="166"/>
    </location>
</feature>
<evidence type="ECO:0000313" key="12">
    <source>
        <dbReference type="EMBL" id="OZG52659.1"/>
    </source>
</evidence>
<dbReference type="OrthoDB" id="7060358at2"/>
<keyword evidence="7 8" id="KW-0804">Transcription</keyword>
<dbReference type="Pfam" id="PF01316">
    <property type="entry name" value="Arg_repressor"/>
    <property type="match status" value="1"/>
</dbReference>
<dbReference type="PANTHER" id="PTHR34471:SF1">
    <property type="entry name" value="ARGININE REPRESSOR"/>
    <property type="match status" value="1"/>
</dbReference>
<dbReference type="InterPro" id="IPR020900">
    <property type="entry name" value="Arg_repress_DNA-bd"/>
</dbReference>
<evidence type="ECO:0000256" key="5">
    <source>
        <dbReference type="ARBA" id="ARBA00023015"/>
    </source>
</evidence>
<evidence type="ECO:0000256" key="4">
    <source>
        <dbReference type="ARBA" id="ARBA00022491"/>
    </source>
</evidence>
<comment type="similarity">
    <text evidence="2 8">Belongs to the ArgR family.</text>
</comment>
<dbReference type="HAMAP" id="MF_00173">
    <property type="entry name" value="Arg_repressor"/>
    <property type="match status" value="1"/>
</dbReference>
<keyword evidence="5 8" id="KW-0805">Transcription regulation</keyword>
<evidence type="ECO:0000313" key="13">
    <source>
        <dbReference type="Proteomes" id="UP000216725"/>
    </source>
</evidence>
<evidence type="ECO:0000256" key="6">
    <source>
        <dbReference type="ARBA" id="ARBA00023125"/>
    </source>
</evidence>